<feature type="transmembrane region" description="Helical" evidence="4">
    <location>
        <begin position="132"/>
        <end position="151"/>
    </location>
</feature>
<dbReference type="InterPro" id="IPR018060">
    <property type="entry name" value="HTH_AraC"/>
</dbReference>
<dbReference type="InterPro" id="IPR009057">
    <property type="entry name" value="Homeodomain-like_sf"/>
</dbReference>
<dbReference type="PANTHER" id="PTHR43280">
    <property type="entry name" value="ARAC-FAMILY TRANSCRIPTIONAL REGULATOR"/>
    <property type="match status" value="1"/>
</dbReference>
<keyword evidence="7" id="KW-1185">Reference proteome</keyword>
<sequence>MITNLLSTMFFLAGMIGLIVSVIIICKKENILQNLLLSLCLFALSCSCIYGLYTSSLHFYPNEASPLKSLAFIVAPCAYLYTKKTTNPSLVFKWYHSLNFLPALLYLIYTVTSNSQIANPNFWVFNIVDYTTDFYAFNILVSLVWLLYAYTQALIKFSNTDKLVLLSADKTLWLKCFSFLILSLFIGLFIQKAYGLSFGVNFNIINDVTISAILLGAGYMAFYKPFVFFDTKNLHEDYLKKLEVITEAPSINEAEHCKAQAIVLSDKKILEYSAQIEKALIDKPFLKKGFVIRDLSELTDIPVHHLSHFINSYYNLHFQDFINKKRIEYLIQQLDDSEWKSLSLEGQAWAVGFKSRTTFFRAFTKLMGKSPSEYLNSLNEAKLKNYSATA</sequence>
<feature type="transmembrane region" description="Helical" evidence="4">
    <location>
        <begin position="94"/>
        <end position="112"/>
    </location>
</feature>
<evidence type="ECO:0000256" key="3">
    <source>
        <dbReference type="ARBA" id="ARBA00023163"/>
    </source>
</evidence>
<gene>
    <name evidence="6" type="ORF">ACFSR3_06120</name>
</gene>
<dbReference type="RefSeq" id="WP_379820179.1">
    <property type="nucleotide sequence ID" value="NZ_JBHUMD010000007.1"/>
</dbReference>
<dbReference type="Gene3D" id="1.10.10.60">
    <property type="entry name" value="Homeodomain-like"/>
    <property type="match status" value="1"/>
</dbReference>
<dbReference type="Pfam" id="PF12833">
    <property type="entry name" value="HTH_18"/>
    <property type="match status" value="1"/>
</dbReference>
<reference evidence="7" key="1">
    <citation type="journal article" date="2019" name="Int. J. Syst. Evol. Microbiol.">
        <title>The Global Catalogue of Microorganisms (GCM) 10K type strain sequencing project: providing services to taxonomists for standard genome sequencing and annotation.</title>
        <authorList>
            <consortium name="The Broad Institute Genomics Platform"/>
            <consortium name="The Broad Institute Genome Sequencing Center for Infectious Disease"/>
            <person name="Wu L."/>
            <person name="Ma J."/>
        </authorList>
    </citation>
    <scope>NUCLEOTIDE SEQUENCE [LARGE SCALE GENOMIC DNA]</scope>
    <source>
        <strain evidence="7">KCTC 42107</strain>
    </source>
</reference>
<protein>
    <submittedName>
        <fullName evidence="6">Helix-turn-helix domain-containing protein</fullName>
    </submittedName>
</protein>
<proteinExistence type="predicted"/>
<dbReference type="SUPFAM" id="SSF46689">
    <property type="entry name" value="Homeodomain-like"/>
    <property type="match status" value="1"/>
</dbReference>
<keyword evidence="3" id="KW-0804">Transcription</keyword>
<evidence type="ECO:0000313" key="7">
    <source>
        <dbReference type="Proteomes" id="UP001597480"/>
    </source>
</evidence>
<feature type="domain" description="HTH araC/xylS-type" evidence="5">
    <location>
        <begin position="275"/>
        <end position="377"/>
    </location>
</feature>
<accession>A0ABW5NS38</accession>
<evidence type="ECO:0000256" key="2">
    <source>
        <dbReference type="ARBA" id="ARBA00023125"/>
    </source>
</evidence>
<feature type="transmembrane region" description="Helical" evidence="4">
    <location>
        <begin position="6"/>
        <end position="26"/>
    </location>
</feature>
<evidence type="ECO:0000256" key="4">
    <source>
        <dbReference type="SAM" id="Phobius"/>
    </source>
</evidence>
<dbReference type="PANTHER" id="PTHR43280:SF29">
    <property type="entry name" value="ARAC-FAMILY TRANSCRIPTIONAL REGULATOR"/>
    <property type="match status" value="1"/>
</dbReference>
<organism evidence="6 7">
    <name type="scientific">Flavobacterium suzhouense</name>
    <dbReference type="NCBI Taxonomy" id="1529638"/>
    <lineage>
        <taxon>Bacteria</taxon>
        <taxon>Pseudomonadati</taxon>
        <taxon>Bacteroidota</taxon>
        <taxon>Flavobacteriia</taxon>
        <taxon>Flavobacteriales</taxon>
        <taxon>Flavobacteriaceae</taxon>
        <taxon>Flavobacterium</taxon>
    </lineage>
</organism>
<feature type="transmembrane region" description="Helical" evidence="4">
    <location>
        <begin position="202"/>
        <end position="222"/>
    </location>
</feature>
<dbReference type="Proteomes" id="UP001597480">
    <property type="component" value="Unassembled WGS sequence"/>
</dbReference>
<keyword evidence="4" id="KW-1133">Transmembrane helix</keyword>
<keyword evidence="4" id="KW-0812">Transmembrane</keyword>
<evidence type="ECO:0000259" key="5">
    <source>
        <dbReference type="PROSITE" id="PS01124"/>
    </source>
</evidence>
<keyword evidence="2" id="KW-0238">DNA-binding</keyword>
<dbReference type="SMART" id="SM00342">
    <property type="entry name" value="HTH_ARAC"/>
    <property type="match status" value="1"/>
</dbReference>
<feature type="transmembrane region" description="Helical" evidence="4">
    <location>
        <begin position="35"/>
        <end position="53"/>
    </location>
</feature>
<name>A0ABW5NS38_9FLAO</name>
<keyword evidence="1" id="KW-0805">Transcription regulation</keyword>
<feature type="transmembrane region" description="Helical" evidence="4">
    <location>
        <begin position="172"/>
        <end position="190"/>
    </location>
</feature>
<dbReference type="EMBL" id="JBHUMD010000007">
    <property type="protein sequence ID" value="MFD2601625.1"/>
    <property type="molecule type" value="Genomic_DNA"/>
</dbReference>
<keyword evidence="4" id="KW-0472">Membrane</keyword>
<evidence type="ECO:0000256" key="1">
    <source>
        <dbReference type="ARBA" id="ARBA00023015"/>
    </source>
</evidence>
<comment type="caution">
    <text evidence="6">The sequence shown here is derived from an EMBL/GenBank/DDBJ whole genome shotgun (WGS) entry which is preliminary data.</text>
</comment>
<evidence type="ECO:0000313" key="6">
    <source>
        <dbReference type="EMBL" id="MFD2601625.1"/>
    </source>
</evidence>
<dbReference type="PROSITE" id="PS01124">
    <property type="entry name" value="HTH_ARAC_FAMILY_2"/>
    <property type="match status" value="1"/>
</dbReference>